<dbReference type="Pfam" id="PF01471">
    <property type="entry name" value="PG_binding_1"/>
    <property type="match status" value="1"/>
</dbReference>
<dbReference type="Gene3D" id="1.10.101.10">
    <property type="entry name" value="PGBD-like superfamily/PGBD"/>
    <property type="match status" value="1"/>
</dbReference>
<accession>A0AB39TW68</accession>
<dbReference type="InterPro" id="IPR002477">
    <property type="entry name" value="Peptidoglycan-bd-like"/>
</dbReference>
<dbReference type="RefSeq" id="WP_369185644.1">
    <property type="nucleotide sequence ID" value="NZ_CP163445.1"/>
</dbReference>
<name>A0AB39TW68_9ACTN</name>
<dbReference type="SUPFAM" id="SSF47090">
    <property type="entry name" value="PGBD-like"/>
    <property type="match status" value="1"/>
</dbReference>
<evidence type="ECO:0000313" key="2">
    <source>
        <dbReference type="EMBL" id="XDQ83538.1"/>
    </source>
</evidence>
<gene>
    <name evidence="2" type="ORF">AB2U05_36040</name>
</gene>
<proteinExistence type="predicted"/>
<dbReference type="EMBL" id="CP163445">
    <property type="protein sequence ID" value="XDQ83538.1"/>
    <property type="molecule type" value="Genomic_DNA"/>
</dbReference>
<evidence type="ECO:0000259" key="1">
    <source>
        <dbReference type="Pfam" id="PF01471"/>
    </source>
</evidence>
<organism evidence="2">
    <name type="scientific">Streptomyces sp. Y1</name>
    <dbReference type="NCBI Taxonomy" id="3238634"/>
    <lineage>
        <taxon>Bacteria</taxon>
        <taxon>Bacillati</taxon>
        <taxon>Actinomycetota</taxon>
        <taxon>Actinomycetes</taxon>
        <taxon>Kitasatosporales</taxon>
        <taxon>Streptomycetaceae</taxon>
        <taxon>Streptomyces</taxon>
    </lineage>
</organism>
<protein>
    <submittedName>
        <fullName evidence="2">Peptidoglycan-binding protein</fullName>
    </submittedName>
</protein>
<dbReference type="InterPro" id="IPR036365">
    <property type="entry name" value="PGBD-like_sf"/>
</dbReference>
<feature type="domain" description="Peptidoglycan binding-like" evidence="1">
    <location>
        <begin position="6"/>
        <end position="65"/>
    </location>
</feature>
<dbReference type="AlphaFoldDB" id="A0AB39TW68"/>
<sequence>MENGSSGDDVVQLQRSLAECNGISVGRWGADGEYGGDTESAVRTFQQGHNLSPDGVYGPATRSAMLWNVYDYSGNWTGCRHL</sequence>
<dbReference type="InterPro" id="IPR036366">
    <property type="entry name" value="PGBDSf"/>
</dbReference>
<reference evidence="2" key="1">
    <citation type="submission" date="2024-07" db="EMBL/GenBank/DDBJ databases">
        <authorList>
            <person name="Yu S.T."/>
        </authorList>
    </citation>
    <scope>NUCLEOTIDE SEQUENCE</scope>
    <source>
        <strain evidence="2">Y1</strain>
    </source>
</reference>